<keyword evidence="9" id="KW-1185">Reference proteome</keyword>
<evidence type="ECO:0000256" key="5">
    <source>
        <dbReference type="ARBA" id="ARBA00023004"/>
    </source>
</evidence>
<keyword evidence="4" id="KW-0560">Oxidoreductase</keyword>
<evidence type="ECO:0000313" key="9">
    <source>
        <dbReference type="Proteomes" id="UP001633002"/>
    </source>
</evidence>
<keyword evidence="7" id="KW-1133">Transmembrane helix</keyword>
<dbReference type="PRINTS" id="PR00385">
    <property type="entry name" value="P450"/>
</dbReference>
<keyword evidence="6" id="KW-0503">Monooxygenase</keyword>
<keyword evidence="5" id="KW-0408">Iron</keyword>
<dbReference type="GO" id="GO:0004497">
    <property type="term" value="F:monooxygenase activity"/>
    <property type="evidence" value="ECO:0007669"/>
    <property type="project" value="UniProtKB-KW"/>
</dbReference>
<evidence type="ECO:0000313" key="8">
    <source>
        <dbReference type="EMBL" id="KAL3678032.1"/>
    </source>
</evidence>
<comment type="similarity">
    <text evidence="1">Belongs to the cytochrome P450 family.</text>
</comment>
<keyword evidence="7" id="KW-0472">Membrane</keyword>
<reference evidence="8 9" key="1">
    <citation type="submission" date="2024-09" db="EMBL/GenBank/DDBJ databases">
        <title>Chromosome-scale assembly of Riccia sorocarpa.</title>
        <authorList>
            <person name="Paukszto L."/>
        </authorList>
    </citation>
    <scope>NUCLEOTIDE SEQUENCE [LARGE SCALE GENOMIC DNA]</scope>
    <source>
        <strain evidence="8">LP-2024</strain>
        <tissue evidence="8">Aerial parts of the thallus</tissue>
    </source>
</reference>
<evidence type="ECO:0000256" key="1">
    <source>
        <dbReference type="ARBA" id="ARBA00010617"/>
    </source>
</evidence>
<comment type="caution">
    <text evidence="8">The sequence shown here is derived from an EMBL/GenBank/DDBJ whole genome shotgun (WGS) entry which is preliminary data.</text>
</comment>
<organism evidence="8 9">
    <name type="scientific">Riccia sorocarpa</name>
    <dbReference type="NCBI Taxonomy" id="122646"/>
    <lineage>
        <taxon>Eukaryota</taxon>
        <taxon>Viridiplantae</taxon>
        <taxon>Streptophyta</taxon>
        <taxon>Embryophyta</taxon>
        <taxon>Marchantiophyta</taxon>
        <taxon>Marchantiopsida</taxon>
        <taxon>Marchantiidae</taxon>
        <taxon>Marchantiales</taxon>
        <taxon>Ricciaceae</taxon>
        <taxon>Riccia</taxon>
    </lineage>
</organism>
<gene>
    <name evidence="8" type="ORF">R1sor_020988</name>
</gene>
<evidence type="ECO:0008006" key="10">
    <source>
        <dbReference type="Google" id="ProtNLM"/>
    </source>
</evidence>
<evidence type="ECO:0000256" key="2">
    <source>
        <dbReference type="ARBA" id="ARBA00022617"/>
    </source>
</evidence>
<evidence type="ECO:0000256" key="6">
    <source>
        <dbReference type="ARBA" id="ARBA00023033"/>
    </source>
</evidence>
<dbReference type="Gene3D" id="1.10.630.10">
    <property type="entry name" value="Cytochrome P450"/>
    <property type="match status" value="1"/>
</dbReference>
<dbReference type="AlphaFoldDB" id="A0ABD3GFR4"/>
<feature type="transmembrane region" description="Helical" evidence="7">
    <location>
        <begin position="298"/>
        <end position="321"/>
    </location>
</feature>
<keyword evidence="2" id="KW-0349">Heme</keyword>
<dbReference type="PANTHER" id="PTHR24286:SF384">
    <property type="entry name" value="P450, PUTATIVE (EUROFUNG)-RELATED"/>
    <property type="match status" value="1"/>
</dbReference>
<keyword evidence="7" id="KW-0812">Transmembrane</keyword>
<dbReference type="PANTHER" id="PTHR24286">
    <property type="entry name" value="CYTOCHROME P450 26"/>
    <property type="match status" value="1"/>
</dbReference>
<dbReference type="Proteomes" id="UP001633002">
    <property type="component" value="Unassembled WGS sequence"/>
</dbReference>
<sequence>MGTMWNGLSFMFPEESYMRMIVILAVTVLWSLWSVSSFFRDRNQPPLPPGSFGLPFIGQTVEYLFALRTADGIEQWVQKKIDKHGPIFKWRFMGFPMVIMDQPEGNKFIFQNEGTSHHIFWPPFLSSLIGPDSLMKQSGEPHKLARRHFNRFFDHAAMSRYLHGVNRNAVRHFTKHWQGREQLVALDMTHLYTFSTICSLLMTLEEGPLMDKFLLQFDMWAKGLTSLPVNLPGFQYHKAVKARKLIYEMLDGLLEQRRTEIAEDRVSEASKVDILNSLLIVPDEEGNLLPDSYIKDNLLLLLFAGFDTSSSTLAMVIYYIAKYPHVYKEIVQEHKLILEEKHANGKDDDSLTMEDLSAMKYTWRVIKETLRFQPVSPGSFRKTITNLEYKGYYIPKGWLVCYSHLKSLRILYVDD</sequence>
<dbReference type="InterPro" id="IPR036396">
    <property type="entry name" value="Cyt_P450_sf"/>
</dbReference>
<dbReference type="InterPro" id="IPR001128">
    <property type="entry name" value="Cyt_P450"/>
</dbReference>
<accession>A0ABD3GFR4</accession>
<evidence type="ECO:0000256" key="4">
    <source>
        <dbReference type="ARBA" id="ARBA00023002"/>
    </source>
</evidence>
<dbReference type="Pfam" id="PF00067">
    <property type="entry name" value="p450"/>
    <property type="match status" value="1"/>
</dbReference>
<dbReference type="EMBL" id="JBJQOH010000007">
    <property type="protein sequence ID" value="KAL3678032.1"/>
    <property type="molecule type" value="Genomic_DNA"/>
</dbReference>
<dbReference type="InterPro" id="IPR002401">
    <property type="entry name" value="Cyt_P450_E_grp-I"/>
</dbReference>
<protein>
    <recommendedName>
        <fullName evidence="10">Cytochrome P450</fullName>
    </recommendedName>
</protein>
<dbReference type="SUPFAM" id="SSF48264">
    <property type="entry name" value="Cytochrome P450"/>
    <property type="match status" value="1"/>
</dbReference>
<name>A0ABD3GFR4_9MARC</name>
<dbReference type="PRINTS" id="PR00463">
    <property type="entry name" value="EP450I"/>
</dbReference>
<proteinExistence type="inferred from homology"/>
<evidence type="ECO:0000256" key="3">
    <source>
        <dbReference type="ARBA" id="ARBA00022723"/>
    </source>
</evidence>
<evidence type="ECO:0000256" key="7">
    <source>
        <dbReference type="SAM" id="Phobius"/>
    </source>
</evidence>
<dbReference type="GO" id="GO:0046872">
    <property type="term" value="F:metal ion binding"/>
    <property type="evidence" value="ECO:0007669"/>
    <property type="project" value="UniProtKB-KW"/>
</dbReference>
<keyword evidence="3" id="KW-0479">Metal-binding</keyword>